<sequence length="311" mass="34200">MTDFDREQTGGKKSALAGALYEEDQLRALRDIMRSNDKQRIKRDVVEKKAPMSPDEITALRQRLADIDEATNRRLSGEPNFKVRNITYNPDSNTPIVISTIGGYAAQVEFYDSTGAPWPISDDGVVGDKTAFTRQIIGSNKHIASFVMGRDYSDSNAAVVLEGLPASIPVILKGTRTTVDGRITVTIPKLGPKADIQPVFQHEINNVSNELIEMQGGRKPANSRTLTINGVPGSESWYDGQFLYLALPGRLLLPPPVESSMTPTGKFLYKVHPTPYISVSVDGVRMSGSVEGVYQTQIRRAKTVFDEENAK</sequence>
<organism evidence="1 2">
    <name type="scientific">Pseudomonas nitroreducens</name>
    <dbReference type="NCBI Taxonomy" id="46680"/>
    <lineage>
        <taxon>Bacteria</taxon>
        <taxon>Pseudomonadati</taxon>
        <taxon>Pseudomonadota</taxon>
        <taxon>Gammaproteobacteria</taxon>
        <taxon>Pseudomonadales</taxon>
        <taxon>Pseudomonadaceae</taxon>
        <taxon>Pseudomonas</taxon>
    </lineage>
</organism>
<dbReference type="EMBL" id="JACHLI010000001">
    <property type="protein sequence ID" value="MBB4861419.1"/>
    <property type="molecule type" value="Genomic_DNA"/>
</dbReference>
<dbReference type="InterPro" id="IPR022073">
    <property type="entry name" value="T4BSS_DotH_IcmK"/>
</dbReference>
<proteinExistence type="predicted"/>
<reference evidence="1 2" key="1">
    <citation type="submission" date="2020-08" db="EMBL/GenBank/DDBJ databases">
        <title>Functional genomics of gut bacteria from endangered species of beetles.</title>
        <authorList>
            <person name="Carlos-Shanley C."/>
        </authorList>
    </citation>
    <scope>NUCLEOTIDE SEQUENCE [LARGE SCALE GENOMIC DNA]</scope>
    <source>
        <strain evidence="1 2">S00179</strain>
    </source>
</reference>
<dbReference type="Pfam" id="PF12293">
    <property type="entry name" value="T4BSS_DotH_IcmK"/>
    <property type="match status" value="1"/>
</dbReference>
<name>A0A7W7KEN1_PSENT</name>
<protein>
    <submittedName>
        <fullName evidence="1">Uncharacterized protein</fullName>
    </submittedName>
</protein>
<dbReference type="Proteomes" id="UP000566995">
    <property type="component" value="Unassembled WGS sequence"/>
</dbReference>
<evidence type="ECO:0000313" key="1">
    <source>
        <dbReference type="EMBL" id="MBB4861419.1"/>
    </source>
</evidence>
<dbReference type="AlphaFoldDB" id="A0A7W7KEN1"/>
<comment type="caution">
    <text evidence="1">The sequence shown here is derived from an EMBL/GenBank/DDBJ whole genome shotgun (WGS) entry which is preliminary data.</text>
</comment>
<accession>A0A7W7KEN1</accession>
<evidence type="ECO:0000313" key="2">
    <source>
        <dbReference type="Proteomes" id="UP000566995"/>
    </source>
</evidence>
<gene>
    <name evidence="1" type="ORF">HNP46_000230</name>
</gene>